<evidence type="ECO:0000313" key="4">
    <source>
        <dbReference type="Proteomes" id="UP000568106"/>
    </source>
</evidence>
<dbReference type="AlphaFoldDB" id="A0A7W8MS37"/>
<feature type="compositionally biased region" description="Low complexity" evidence="2">
    <location>
        <begin position="108"/>
        <end position="117"/>
    </location>
</feature>
<accession>A0A7W8MS37</accession>
<organism evidence="3 4">
    <name type="scientific">Tunturiibacter empetritectus</name>
    <dbReference type="NCBI Taxonomy" id="3069691"/>
    <lineage>
        <taxon>Bacteria</taxon>
        <taxon>Pseudomonadati</taxon>
        <taxon>Acidobacteriota</taxon>
        <taxon>Terriglobia</taxon>
        <taxon>Terriglobales</taxon>
        <taxon>Acidobacteriaceae</taxon>
        <taxon>Tunturiibacter</taxon>
    </lineage>
</organism>
<dbReference type="SUPFAM" id="SSF56349">
    <property type="entry name" value="DNA breaking-rejoining enzymes"/>
    <property type="match status" value="1"/>
</dbReference>
<dbReference type="InterPro" id="IPR013762">
    <property type="entry name" value="Integrase-like_cat_sf"/>
</dbReference>
<proteinExistence type="predicted"/>
<sequence>MRRKRASAQRRWHLRPFNAATSATKTLANGPDVAKVQEWLGHANVSTTRLYDRRKTGLQSLYKKTPPQREPADVGEIISKMVLLLRSEANKYAVSIRTDQTADLPKITGTGATAAGTDEPHAEWYRGDEGDRRSAQGQN</sequence>
<dbReference type="GO" id="GO:0003677">
    <property type="term" value="F:DNA binding"/>
    <property type="evidence" value="ECO:0007669"/>
    <property type="project" value="InterPro"/>
</dbReference>
<reference evidence="3" key="1">
    <citation type="submission" date="2020-08" db="EMBL/GenBank/DDBJ databases">
        <title>Genomic Encyclopedia of Type Strains, Phase IV (KMG-V): Genome sequencing to study the core and pangenomes of soil and plant-associated prokaryotes.</title>
        <authorList>
            <person name="Whitman W."/>
        </authorList>
    </citation>
    <scope>NUCLEOTIDE SEQUENCE [LARGE SCALE GENOMIC DNA]</scope>
    <source>
        <strain evidence="3">M8UP27</strain>
    </source>
</reference>
<dbReference type="Proteomes" id="UP000568106">
    <property type="component" value="Unassembled WGS sequence"/>
</dbReference>
<keyword evidence="1" id="KW-0233">DNA recombination</keyword>
<dbReference type="InterPro" id="IPR011010">
    <property type="entry name" value="DNA_brk_join_enz"/>
</dbReference>
<comment type="caution">
    <text evidence="3">The sequence shown here is derived from an EMBL/GenBank/DDBJ whole genome shotgun (WGS) entry which is preliminary data.</text>
</comment>
<gene>
    <name evidence="3" type="ORF">HDF09_002653</name>
</gene>
<dbReference type="GO" id="GO:0015074">
    <property type="term" value="P:DNA integration"/>
    <property type="evidence" value="ECO:0007669"/>
    <property type="project" value="InterPro"/>
</dbReference>
<keyword evidence="4" id="KW-1185">Reference proteome</keyword>
<protein>
    <recommendedName>
        <fullName evidence="5">Tyr recombinase domain-containing protein</fullName>
    </recommendedName>
</protein>
<feature type="compositionally biased region" description="Basic and acidic residues" evidence="2">
    <location>
        <begin position="118"/>
        <end position="139"/>
    </location>
</feature>
<evidence type="ECO:0000313" key="3">
    <source>
        <dbReference type="EMBL" id="MBB5317967.1"/>
    </source>
</evidence>
<dbReference type="EMBL" id="JACHDY010000003">
    <property type="protein sequence ID" value="MBB5317967.1"/>
    <property type="molecule type" value="Genomic_DNA"/>
</dbReference>
<dbReference type="Gene3D" id="1.10.443.10">
    <property type="entry name" value="Intergrase catalytic core"/>
    <property type="match status" value="1"/>
</dbReference>
<evidence type="ECO:0000256" key="2">
    <source>
        <dbReference type="SAM" id="MobiDB-lite"/>
    </source>
</evidence>
<evidence type="ECO:0000256" key="1">
    <source>
        <dbReference type="ARBA" id="ARBA00023172"/>
    </source>
</evidence>
<name>A0A7W8MS37_9BACT</name>
<feature type="region of interest" description="Disordered" evidence="2">
    <location>
        <begin position="100"/>
        <end position="139"/>
    </location>
</feature>
<evidence type="ECO:0008006" key="5">
    <source>
        <dbReference type="Google" id="ProtNLM"/>
    </source>
</evidence>
<dbReference type="GO" id="GO:0006310">
    <property type="term" value="P:DNA recombination"/>
    <property type="evidence" value="ECO:0007669"/>
    <property type="project" value="UniProtKB-KW"/>
</dbReference>